<organism evidence="1">
    <name type="scientific">Octopus bimaculoides</name>
    <name type="common">California two-spotted octopus</name>
    <dbReference type="NCBI Taxonomy" id="37653"/>
    <lineage>
        <taxon>Eukaryota</taxon>
        <taxon>Metazoa</taxon>
        <taxon>Spiralia</taxon>
        <taxon>Lophotrochozoa</taxon>
        <taxon>Mollusca</taxon>
        <taxon>Cephalopoda</taxon>
        <taxon>Coleoidea</taxon>
        <taxon>Octopodiformes</taxon>
        <taxon>Octopoda</taxon>
        <taxon>Incirrata</taxon>
        <taxon>Octopodidae</taxon>
        <taxon>Octopus</taxon>
    </lineage>
</organism>
<accession>A0A0L8FWE4</accession>
<dbReference type="KEGG" id="obi:106880728"/>
<evidence type="ECO:0000313" key="1">
    <source>
        <dbReference type="EMBL" id="KOF69023.1"/>
    </source>
</evidence>
<gene>
    <name evidence="1" type="ORF">OCBIM_22005968mg</name>
</gene>
<proteinExistence type="predicted"/>
<name>A0A0L8FWE4_OCTBM</name>
<sequence>MKKNSSSVIQDISTDVEVSPQQELVLLKRQIKEFQLIEYEINQKIHFNPWEEKIQDISCSENKKMSQTTNNMNCINNNPQVSDLSSSKPACLEESSNRRLQVNMILQYFNCYCCCLTPG</sequence>
<dbReference type="AlphaFoldDB" id="A0A0L8FWE4"/>
<protein>
    <submittedName>
        <fullName evidence="1">Uncharacterized protein</fullName>
    </submittedName>
</protein>
<reference evidence="1" key="1">
    <citation type="submission" date="2015-07" db="EMBL/GenBank/DDBJ databases">
        <title>MeaNS - Measles Nucleotide Surveillance Program.</title>
        <authorList>
            <person name="Tran T."/>
            <person name="Druce J."/>
        </authorList>
    </citation>
    <scope>NUCLEOTIDE SEQUENCE</scope>
    <source>
        <strain evidence="1">UCB-OBI-ISO-001</strain>
        <tissue evidence="1">Gonad</tissue>
    </source>
</reference>
<dbReference type="EMBL" id="KQ425764">
    <property type="protein sequence ID" value="KOF69023.1"/>
    <property type="molecule type" value="Genomic_DNA"/>
</dbReference>